<dbReference type="InterPro" id="IPR034718">
    <property type="entry name" value="RlpA"/>
</dbReference>
<dbReference type="GO" id="GO:0071555">
    <property type="term" value="P:cell wall organization"/>
    <property type="evidence" value="ECO:0007669"/>
    <property type="project" value="UniProtKB-KW"/>
</dbReference>
<dbReference type="CDD" id="cd22268">
    <property type="entry name" value="DPBB_RlpA-like"/>
    <property type="match status" value="1"/>
</dbReference>
<dbReference type="RefSeq" id="WP_148971494.1">
    <property type="nucleotide sequence ID" value="NZ_CP043316.1"/>
</dbReference>
<dbReference type="EMBL" id="CP043316">
    <property type="protein sequence ID" value="QEK38378.1"/>
    <property type="molecule type" value="Genomic_DNA"/>
</dbReference>
<dbReference type="InterPro" id="IPR036908">
    <property type="entry name" value="RlpA-like_sf"/>
</dbReference>
<sequence>MLYALFLSLILSGCIQKWQDMPRKPFSRYENFRKPVQLNKKDGYQYTIKNSQGHFNITSQKHYHLDECGIASYYGDKFHNRKTAIGVIYNQWDMTSAHPTIPLPAVLKVSRVDSGKHIYVLAIDRGPFVKKGENRVIDLSRGAAKVLGMEKQGVAHVRVQCLVRASEKLRKEWHTHKKDGKIPYNLVSKYVRKNILW</sequence>
<dbReference type="NCBIfam" id="TIGR00413">
    <property type="entry name" value="rlpA"/>
    <property type="match status" value="1"/>
</dbReference>
<dbReference type="OrthoDB" id="9779128at2"/>
<organism evidence="6 7">
    <name type="scientific">Candidatus Cytomitobacter primus</name>
    <dbReference type="NCBI Taxonomy" id="2066024"/>
    <lineage>
        <taxon>Bacteria</taxon>
        <taxon>Pseudomonadati</taxon>
        <taxon>Pseudomonadota</taxon>
        <taxon>Alphaproteobacteria</taxon>
        <taxon>Holosporales</taxon>
        <taxon>Holosporaceae</taxon>
        <taxon>Candidatus Cytomitobacter</taxon>
    </lineage>
</organism>
<dbReference type="GO" id="GO:0000270">
    <property type="term" value="P:peptidoglycan metabolic process"/>
    <property type="evidence" value="ECO:0007669"/>
    <property type="project" value="UniProtKB-UniRule"/>
</dbReference>
<evidence type="ECO:0000256" key="2">
    <source>
        <dbReference type="ARBA" id="ARBA00023316"/>
    </source>
</evidence>
<dbReference type="Pfam" id="PF03330">
    <property type="entry name" value="DPBB_1"/>
    <property type="match status" value="1"/>
</dbReference>
<gene>
    <name evidence="3" type="primary">rlpA</name>
    <name evidence="6" type="ORF">FZC34_00360</name>
</gene>
<keyword evidence="1 3" id="KW-0456">Lyase</keyword>
<evidence type="ECO:0000256" key="1">
    <source>
        <dbReference type="ARBA" id="ARBA00023239"/>
    </source>
</evidence>
<evidence type="ECO:0000256" key="4">
    <source>
        <dbReference type="RuleBase" id="RU003495"/>
    </source>
</evidence>
<dbReference type="PANTHER" id="PTHR34183:SF1">
    <property type="entry name" value="ENDOLYTIC PEPTIDOGLYCAN TRANSGLYCOSYLASE RLPA"/>
    <property type="match status" value="1"/>
</dbReference>
<dbReference type="InterPro" id="IPR009009">
    <property type="entry name" value="RlpA-like_DPBB"/>
</dbReference>
<feature type="domain" description="RlpA-like protein double-psi beta-barrel" evidence="5">
    <location>
        <begin position="67"/>
        <end position="159"/>
    </location>
</feature>
<dbReference type="Gene3D" id="2.40.40.10">
    <property type="entry name" value="RlpA-like domain"/>
    <property type="match status" value="1"/>
</dbReference>
<dbReference type="InterPro" id="IPR012997">
    <property type="entry name" value="RplA"/>
</dbReference>
<dbReference type="HAMAP" id="MF_02071">
    <property type="entry name" value="RlpA"/>
    <property type="match status" value="1"/>
</dbReference>
<dbReference type="Proteomes" id="UP000325004">
    <property type="component" value="Chromosome"/>
</dbReference>
<comment type="function">
    <text evidence="3">Lytic transglycosylase with a strong preference for naked glycan strands that lack stem peptides.</text>
</comment>
<evidence type="ECO:0000256" key="3">
    <source>
        <dbReference type="HAMAP-Rule" id="MF_02071"/>
    </source>
</evidence>
<proteinExistence type="inferred from homology"/>
<evidence type="ECO:0000259" key="5">
    <source>
        <dbReference type="Pfam" id="PF03330"/>
    </source>
</evidence>
<accession>A0A5C0UEB2</accession>
<dbReference type="EC" id="4.2.2.-" evidence="3"/>
<keyword evidence="2 3" id="KW-0961">Cell wall biogenesis/degradation</keyword>
<dbReference type="PANTHER" id="PTHR34183">
    <property type="entry name" value="ENDOLYTIC PEPTIDOGLYCAN TRANSGLYCOSYLASE RLPA"/>
    <property type="match status" value="1"/>
</dbReference>
<reference evidence="6 7" key="1">
    <citation type="submission" date="2019-08" db="EMBL/GenBank/DDBJ databases">
        <title>Highly reduced genomes of protist endosymbionts show evolutionary convergence.</title>
        <authorList>
            <person name="George E."/>
            <person name="Husnik F."/>
            <person name="Tashyreva D."/>
            <person name="Prokopchuk G."/>
            <person name="Horak A."/>
            <person name="Kwong W.K."/>
            <person name="Lukes J."/>
            <person name="Keeling P.J."/>
        </authorList>
    </citation>
    <scope>NUCLEOTIDE SEQUENCE [LARGE SCALE GENOMIC DNA]</scope>
    <source>
        <strain evidence="6">1604LC</strain>
    </source>
</reference>
<dbReference type="GO" id="GO:0008932">
    <property type="term" value="F:lytic endotransglycosylase activity"/>
    <property type="evidence" value="ECO:0007669"/>
    <property type="project" value="UniProtKB-UniRule"/>
</dbReference>
<protein>
    <recommendedName>
        <fullName evidence="3">Endolytic peptidoglycan transglycosylase RlpA</fullName>
        <ecNumber evidence="3">4.2.2.-</ecNumber>
    </recommendedName>
</protein>
<dbReference type="KEGG" id="cpri:FZC34_00360"/>
<evidence type="ECO:0000313" key="7">
    <source>
        <dbReference type="Proteomes" id="UP000325004"/>
    </source>
</evidence>
<dbReference type="AlphaFoldDB" id="A0A5C0UEB2"/>
<keyword evidence="7" id="KW-1185">Reference proteome</keyword>
<comment type="similarity">
    <text evidence="3 4">Belongs to the RlpA family.</text>
</comment>
<evidence type="ECO:0000313" key="6">
    <source>
        <dbReference type="EMBL" id="QEK38378.1"/>
    </source>
</evidence>
<name>A0A5C0UEB2_9PROT</name>